<evidence type="ECO:0000313" key="1">
    <source>
        <dbReference type="EMBL" id="CFE41059.1"/>
    </source>
</evidence>
<evidence type="ECO:0000313" key="4">
    <source>
        <dbReference type="EMBL" id="CKS01147.1"/>
    </source>
</evidence>
<reference evidence="7" key="2">
    <citation type="submission" date="2015-03" db="EMBL/GenBank/DDBJ databases">
        <authorList>
            <person name="Murphy D."/>
        </authorList>
    </citation>
    <scope>NUCLEOTIDE SEQUENCE [LARGE SCALE GENOMIC DNA]</scope>
    <source>
        <strain evidence="7">K00500041</strain>
    </source>
</reference>
<dbReference type="EMBL" id="CSAE01000245">
    <property type="protein sequence ID" value="COV92855.1"/>
    <property type="molecule type" value="Genomic_DNA"/>
</dbReference>
<evidence type="ECO:0000313" key="15">
    <source>
        <dbReference type="Proteomes" id="UP000046680"/>
    </source>
</evidence>
<evidence type="ECO:0000313" key="3">
    <source>
        <dbReference type="EMBL" id="CFR77505.1"/>
    </source>
</evidence>
<dbReference type="EMBL" id="CNGE01000144">
    <property type="protein sequence ID" value="CKS01147.1"/>
    <property type="molecule type" value="Genomic_DNA"/>
</dbReference>
<evidence type="ECO:0000313" key="13">
    <source>
        <dbReference type="Proteomes" id="UP000044938"/>
    </source>
</evidence>
<evidence type="ECO:0000313" key="9">
    <source>
        <dbReference type="EMBL" id="COW08763.1"/>
    </source>
</evidence>
<dbReference type="Proteomes" id="UP000046947">
    <property type="component" value="Unassembled WGS sequence"/>
</dbReference>
<dbReference type="Proteomes" id="UP000048600">
    <property type="component" value="Unassembled WGS sequence"/>
</dbReference>
<dbReference type="Proteomes" id="UP000044938">
    <property type="component" value="Unassembled WGS sequence"/>
</dbReference>
<name>A0A0U0RC47_MYCTX</name>
<dbReference type="Proteomes" id="UP000049023">
    <property type="component" value="Unassembled WGS sequence"/>
</dbReference>
<dbReference type="Proteomes" id="UP000038802">
    <property type="component" value="Unassembled WGS sequence"/>
</dbReference>
<dbReference type="EMBL" id="CFOH01000064">
    <property type="protein sequence ID" value="CFE47175.1"/>
    <property type="molecule type" value="Genomic_DNA"/>
</dbReference>
<evidence type="ECO:0000313" key="7">
    <source>
        <dbReference type="EMBL" id="COV92855.1"/>
    </source>
</evidence>
<dbReference type="Proteomes" id="UP000048289">
    <property type="component" value="Unassembled WGS sequence"/>
</dbReference>
<dbReference type="Proteomes" id="UP000048948">
    <property type="component" value="Unassembled WGS sequence"/>
</dbReference>
<evidence type="ECO:0000313" key="6">
    <source>
        <dbReference type="EMBL" id="COV71844.1"/>
    </source>
</evidence>
<accession>A0A0U0RC47</accession>
<evidence type="ECO:0000313" key="16">
    <source>
        <dbReference type="Proteomes" id="UP000046947"/>
    </source>
</evidence>
<organism evidence="7 11">
    <name type="scientific">Mycobacterium tuberculosis</name>
    <dbReference type="NCBI Taxonomy" id="1773"/>
    <lineage>
        <taxon>Bacteria</taxon>
        <taxon>Bacillati</taxon>
        <taxon>Actinomycetota</taxon>
        <taxon>Actinomycetes</taxon>
        <taxon>Mycobacteriales</taxon>
        <taxon>Mycobacteriaceae</taxon>
        <taxon>Mycobacterium</taxon>
        <taxon>Mycobacterium tuberculosis complex</taxon>
    </lineage>
</organism>
<dbReference type="EMBL" id="CSAJ01000173">
    <property type="protein sequence ID" value="COW08763.1"/>
    <property type="molecule type" value="Genomic_DNA"/>
</dbReference>
<reference evidence="11 12" key="3">
    <citation type="submission" date="2015-03" db="EMBL/GenBank/DDBJ databases">
        <authorList>
            <consortium name="Pathogen Informatics"/>
        </authorList>
    </citation>
    <scope>NUCLEOTIDE SEQUENCE [LARGE SCALE GENOMIC DNA]</scope>
    <source>
        <strain evidence="4 19">Bir 172</strain>
        <strain evidence="5 20">Bir 187</strain>
        <strain evidence="3 15">C09601061</strain>
        <strain evidence="8 14">G09801536</strain>
        <strain evidence="1 17">G09901357</strain>
        <strain evidence="2 16">H09601792</strain>
        <strain evidence="11">K00500041</strain>
        <strain evidence="9 13">M09401471</strain>
        <strain evidence="12">N09902308</strain>
        <strain evidence="6 18">P00601463</strain>
    </source>
</reference>
<evidence type="ECO:0000313" key="18">
    <source>
        <dbReference type="Proteomes" id="UP000048600"/>
    </source>
</evidence>
<evidence type="ECO:0000313" key="2">
    <source>
        <dbReference type="EMBL" id="CFE47175.1"/>
    </source>
</evidence>
<evidence type="ECO:0000313" key="10">
    <source>
        <dbReference type="EMBL" id="COY11692.1"/>
    </source>
</evidence>
<dbReference type="EMBL" id="CSAD01000442">
    <property type="protein sequence ID" value="COV99715.1"/>
    <property type="molecule type" value="Genomic_DNA"/>
</dbReference>
<dbReference type="EMBL" id="CFOE01000394">
    <property type="protein sequence ID" value="CFE41059.1"/>
    <property type="molecule type" value="Genomic_DNA"/>
</dbReference>
<dbReference type="EMBL" id="CNFU01000877">
    <property type="protein sequence ID" value="CKS67360.1"/>
    <property type="molecule type" value="Genomic_DNA"/>
</dbReference>
<dbReference type="EMBL" id="CSBK01000935">
    <property type="protein sequence ID" value="COY11692.1"/>
    <property type="molecule type" value="Genomic_DNA"/>
</dbReference>
<dbReference type="EMBL" id="CGCX01000502">
    <property type="protein sequence ID" value="CFR77505.1"/>
    <property type="molecule type" value="Genomic_DNA"/>
</dbReference>
<gene>
    <name evidence="3" type="ORF">ERS007657_01578</name>
    <name evidence="8" type="ORF">ERS007679_02877</name>
    <name evidence="1" type="ORF">ERS007681_02748</name>
    <name evidence="2" type="ORF">ERS007688_00659</name>
    <name evidence="7" type="ORF">ERS007703_02325</name>
    <name evidence="9" type="ORF">ERS007720_01644</name>
    <name evidence="10" type="ORF">ERS007739_02145</name>
    <name evidence="6" type="ORF">ERS007741_00510</name>
    <name evidence="4" type="ORF">ERS027646_01101</name>
    <name evidence="5" type="ORF">ERS027661_03398</name>
</gene>
<dbReference type="EMBL" id="CHKL01000031">
    <property type="protein sequence ID" value="COV71844.1"/>
    <property type="molecule type" value="Genomic_DNA"/>
</dbReference>
<protein>
    <submittedName>
        <fullName evidence="7">Uncharacterized protein</fullName>
    </submittedName>
</protein>
<evidence type="ECO:0000313" key="8">
    <source>
        <dbReference type="EMBL" id="COV99715.1"/>
    </source>
</evidence>
<dbReference type="Proteomes" id="UP000045842">
    <property type="component" value="Unassembled WGS sequence"/>
</dbReference>
<reference evidence="10" key="1">
    <citation type="submission" date="2015-03" db="EMBL/GenBank/DDBJ databases">
        <authorList>
            <consortium name="Pathogen Informatics"/>
            <person name="Murphy D."/>
        </authorList>
    </citation>
    <scope>NUCLEOTIDE SEQUENCE</scope>
    <source>
        <strain evidence="10">N09902308</strain>
    </source>
</reference>
<dbReference type="Proteomes" id="UP000046680">
    <property type="component" value="Unassembled WGS sequence"/>
</dbReference>
<evidence type="ECO:0000313" key="19">
    <source>
        <dbReference type="Proteomes" id="UP000048948"/>
    </source>
</evidence>
<evidence type="ECO:0000313" key="20">
    <source>
        <dbReference type="Proteomes" id="UP000049023"/>
    </source>
</evidence>
<evidence type="ECO:0000313" key="11">
    <source>
        <dbReference type="Proteomes" id="UP000038802"/>
    </source>
</evidence>
<dbReference type="AlphaFoldDB" id="A0A0U0RC47"/>
<proteinExistence type="predicted"/>
<evidence type="ECO:0000313" key="12">
    <source>
        <dbReference type="Proteomes" id="UP000039021"/>
    </source>
</evidence>
<evidence type="ECO:0000313" key="17">
    <source>
        <dbReference type="Proteomes" id="UP000048289"/>
    </source>
</evidence>
<evidence type="ECO:0000313" key="5">
    <source>
        <dbReference type="EMBL" id="CKS67360.1"/>
    </source>
</evidence>
<evidence type="ECO:0000313" key="14">
    <source>
        <dbReference type="Proteomes" id="UP000045842"/>
    </source>
</evidence>
<sequence length="75" mass="7868">MAATTGLPNVSKVRSCRLMVSTVLNTSPASSGLAWIIVLTSPPAKKVFFALATTTPVIESFSATRRSTALPIDSM</sequence>
<dbReference type="Proteomes" id="UP000039021">
    <property type="component" value="Unassembled WGS sequence"/>
</dbReference>